<feature type="domain" description="DUF5681" evidence="2">
    <location>
        <begin position="27"/>
        <end position="98"/>
    </location>
</feature>
<feature type="compositionally biased region" description="Basic and acidic residues" evidence="1">
    <location>
        <begin position="1"/>
        <end position="16"/>
    </location>
</feature>
<evidence type="ECO:0000313" key="3">
    <source>
        <dbReference type="EMBL" id="GJD63986.1"/>
    </source>
</evidence>
<dbReference type="EMBL" id="BPQJ01000020">
    <property type="protein sequence ID" value="GJD63986.1"/>
    <property type="molecule type" value="Genomic_DNA"/>
</dbReference>
<keyword evidence="4" id="KW-1185">Reference proteome</keyword>
<organism evidence="3 4">
    <name type="scientific">Methylobacterium frigidaeris</name>
    <dbReference type="NCBI Taxonomy" id="2038277"/>
    <lineage>
        <taxon>Bacteria</taxon>
        <taxon>Pseudomonadati</taxon>
        <taxon>Pseudomonadota</taxon>
        <taxon>Alphaproteobacteria</taxon>
        <taxon>Hyphomicrobiales</taxon>
        <taxon>Methylobacteriaceae</taxon>
        <taxon>Methylobacterium</taxon>
    </lineage>
</organism>
<name>A0AA37M6N7_9HYPH</name>
<dbReference type="RefSeq" id="WP_238192287.1">
    <property type="nucleotide sequence ID" value="NZ_BPQJ01000020.1"/>
</dbReference>
<sequence>MSEHRSKRPRADHPAEYEVGYGRPPRASQFKPGQCGNPRGRPTKPKSLQAALERELDRAIVVREAGRERRLSKREVITRRVVDDACRGDARALRLVRDITGSVASAQGASADPGPAAAAPPDSTDQAIIAAFAAIIRAGATLPTDDGPPALQPRDPGESSLVLVPTSSRH</sequence>
<evidence type="ECO:0000313" key="4">
    <source>
        <dbReference type="Proteomes" id="UP001055286"/>
    </source>
</evidence>
<protein>
    <recommendedName>
        <fullName evidence="2">DUF5681 domain-containing protein</fullName>
    </recommendedName>
</protein>
<feature type="region of interest" description="Disordered" evidence="1">
    <location>
        <begin position="103"/>
        <end position="123"/>
    </location>
</feature>
<dbReference type="Pfam" id="PF18932">
    <property type="entry name" value="DUF5681"/>
    <property type="match status" value="1"/>
</dbReference>
<accession>A0AA37M6N7</accession>
<comment type="caution">
    <text evidence="3">The sequence shown here is derived from an EMBL/GenBank/DDBJ whole genome shotgun (WGS) entry which is preliminary data.</text>
</comment>
<evidence type="ECO:0000259" key="2">
    <source>
        <dbReference type="Pfam" id="PF18932"/>
    </source>
</evidence>
<dbReference type="AlphaFoldDB" id="A0AA37M6N7"/>
<feature type="region of interest" description="Disordered" evidence="1">
    <location>
        <begin position="141"/>
        <end position="170"/>
    </location>
</feature>
<dbReference type="Proteomes" id="UP001055286">
    <property type="component" value="Unassembled WGS sequence"/>
</dbReference>
<dbReference type="InterPro" id="IPR043736">
    <property type="entry name" value="DUF5681"/>
</dbReference>
<feature type="region of interest" description="Disordered" evidence="1">
    <location>
        <begin position="1"/>
        <end position="48"/>
    </location>
</feature>
<evidence type="ECO:0000256" key="1">
    <source>
        <dbReference type="SAM" id="MobiDB-lite"/>
    </source>
</evidence>
<proteinExistence type="predicted"/>
<gene>
    <name evidence="3" type="ORF">MPEAHAMD_4160</name>
</gene>
<reference evidence="3" key="1">
    <citation type="journal article" date="2016" name="Front. Microbiol.">
        <title>Genome Sequence of the Piezophilic, Mesophilic Sulfate-Reducing Bacterium Desulfovibrio indicus J2T.</title>
        <authorList>
            <person name="Cao J."/>
            <person name="Maignien L."/>
            <person name="Shao Z."/>
            <person name="Alain K."/>
            <person name="Jebbar M."/>
        </authorList>
    </citation>
    <scope>NUCLEOTIDE SEQUENCE</scope>
    <source>
        <strain evidence="3">JCM 32048</strain>
    </source>
</reference>
<feature type="compositionally biased region" description="Low complexity" evidence="1">
    <location>
        <begin position="104"/>
        <end position="123"/>
    </location>
</feature>
<reference evidence="3" key="2">
    <citation type="submission" date="2021-08" db="EMBL/GenBank/DDBJ databases">
        <authorList>
            <person name="Tani A."/>
            <person name="Ola A."/>
            <person name="Ogura Y."/>
            <person name="Katsura K."/>
            <person name="Hayashi T."/>
        </authorList>
    </citation>
    <scope>NUCLEOTIDE SEQUENCE</scope>
    <source>
        <strain evidence="3">JCM 32048</strain>
    </source>
</reference>